<reference evidence="3" key="1">
    <citation type="submission" date="2020-08" db="EMBL/GenBank/DDBJ databases">
        <title>Genome public.</title>
        <authorList>
            <person name="Liu C."/>
            <person name="Sun Q."/>
        </authorList>
    </citation>
    <scope>NUCLEOTIDE SEQUENCE</scope>
    <source>
        <strain evidence="3">H8</strain>
    </source>
</reference>
<dbReference type="Pfam" id="PF01381">
    <property type="entry name" value="HTH_3"/>
    <property type="match status" value="1"/>
</dbReference>
<dbReference type="InterPro" id="IPR001387">
    <property type="entry name" value="Cro/C1-type_HTH"/>
</dbReference>
<dbReference type="PANTHER" id="PTHR46558:SF11">
    <property type="entry name" value="HTH-TYPE TRANSCRIPTIONAL REGULATOR XRE"/>
    <property type="match status" value="1"/>
</dbReference>
<dbReference type="CDD" id="cd00093">
    <property type="entry name" value="HTH_XRE"/>
    <property type="match status" value="1"/>
</dbReference>
<comment type="caution">
    <text evidence="3">The sequence shown here is derived from an EMBL/GenBank/DDBJ whole genome shotgun (WGS) entry which is preliminary data.</text>
</comment>
<evidence type="ECO:0000256" key="1">
    <source>
        <dbReference type="ARBA" id="ARBA00023125"/>
    </source>
</evidence>
<dbReference type="SMART" id="SM00530">
    <property type="entry name" value="HTH_XRE"/>
    <property type="match status" value="1"/>
</dbReference>
<dbReference type="SUPFAM" id="SSF47413">
    <property type="entry name" value="lambda repressor-like DNA-binding domains"/>
    <property type="match status" value="1"/>
</dbReference>
<organism evidence="3 4">
    <name type="scientific">Congzhengia minquanensis</name>
    <dbReference type="NCBI Taxonomy" id="2763657"/>
    <lineage>
        <taxon>Bacteria</taxon>
        <taxon>Bacillati</taxon>
        <taxon>Bacillota</taxon>
        <taxon>Clostridia</taxon>
        <taxon>Eubacteriales</taxon>
        <taxon>Oscillospiraceae</taxon>
        <taxon>Congzhengia</taxon>
    </lineage>
</organism>
<dbReference type="AlphaFoldDB" id="A0A926HYR5"/>
<proteinExistence type="predicted"/>
<dbReference type="InterPro" id="IPR010982">
    <property type="entry name" value="Lambda_DNA-bd_dom_sf"/>
</dbReference>
<dbReference type="RefSeq" id="WP_249311822.1">
    <property type="nucleotide sequence ID" value="NZ_JACRSU010000002.1"/>
</dbReference>
<accession>A0A926HYR5</accession>
<name>A0A926HYR5_9FIRM</name>
<evidence type="ECO:0000313" key="3">
    <source>
        <dbReference type="EMBL" id="MBC8540663.1"/>
    </source>
</evidence>
<keyword evidence="1" id="KW-0238">DNA-binding</keyword>
<gene>
    <name evidence="3" type="ORF">H8698_06700</name>
</gene>
<dbReference type="Proteomes" id="UP000611762">
    <property type="component" value="Unassembled WGS sequence"/>
</dbReference>
<evidence type="ECO:0000259" key="2">
    <source>
        <dbReference type="PROSITE" id="PS50943"/>
    </source>
</evidence>
<protein>
    <submittedName>
        <fullName evidence="3">Helix-turn-helix transcriptional regulator</fullName>
    </submittedName>
</protein>
<dbReference type="PANTHER" id="PTHR46558">
    <property type="entry name" value="TRACRIPTIONAL REGULATORY PROTEIN-RELATED-RELATED"/>
    <property type="match status" value="1"/>
</dbReference>
<evidence type="ECO:0000313" key="4">
    <source>
        <dbReference type="Proteomes" id="UP000611762"/>
    </source>
</evidence>
<keyword evidence="4" id="KW-1185">Reference proteome</keyword>
<dbReference type="EMBL" id="JACRSU010000002">
    <property type="protein sequence ID" value="MBC8540663.1"/>
    <property type="molecule type" value="Genomic_DNA"/>
</dbReference>
<feature type="domain" description="HTH cro/C1-type" evidence="2">
    <location>
        <begin position="7"/>
        <end position="61"/>
    </location>
</feature>
<dbReference type="Gene3D" id="1.10.260.40">
    <property type="entry name" value="lambda repressor-like DNA-binding domains"/>
    <property type="match status" value="1"/>
</dbReference>
<sequence>MNIGDRIRQLREQLGLTQEEVGNKIGVTKATVNRYETGEIDIKRTIAIKLADVLNSTPSYIMGWEPDPSLEESNKSPVSSFLAKKKVIADIKSSATNTYTIHGSQGKGSVVKSSIPKDKGILAYNEKIYELTQAEFTALEGVIKAMRNEIRD</sequence>
<dbReference type="GO" id="GO:0003677">
    <property type="term" value="F:DNA binding"/>
    <property type="evidence" value="ECO:0007669"/>
    <property type="project" value="UniProtKB-KW"/>
</dbReference>
<dbReference type="PROSITE" id="PS50943">
    <property type="entry name" value="HTH_CROC1"/>
    <property type="match status" value="1"/>
</dbReference>